<keyword evidence="2" id="KW-0472">Membrane</keyword>
<protein>
    <submittedName>
        <fullName evidence="3">Uncharacterized protein</fullName>
    </submittedName>
</protein>
<evidence type="ECO:0000256" key="2">
    <source>
        <dbReference type="SAM" id="Phobius"/>
    </source>
</evidence>
<sequence>MAAFCSDATDILAFTAMPHHKRQMPTLTRLIAFVVLIAAIVYAAMYALANFVEPQTQEMRVEIPASKLNPVPIAPPPSNAGTAASETPAIETTTPSQE</sequence>
<dbReference type="EMBL" id="OOFM01000005">
    <property type="protein sequence ID" value="SPL66625.1"/>
    <property type="molecule type" value="Genomic_DNA"/>
</dbReference>
<gene>
    <name evidence="3" type="ORF">OHAE_2492</name>
</gene>
<keyword evidence="2" id="KW-1133">Transmembrane helix</keyword>
<feature type="compositionally biased region" description="Polar residues" evidence="1">
    <location>
        <begin position="79"/>
        <end position="98"/>
    </location>
</feature>
<proteinExistence type="predicted"/>
<organism evidence="3 4">
    <name type="scientific">Ochrobactrum soli</name>
    <dbReference type="NCBI Taxonomy" id="2448455"/>
    <lineage>
        <taxon>Bacteria</taxon>
        <taxon>Pseudomonadati</taxon>
        <taxon>Pseudomonadota</taxon>
        <taxon>Alphaproteobacteria</taxon>
        <taxon>Hyphomicrobiales</taxon>
        <taxon>Brucellaceae</taxon>
        <taxon>Brucella/Ochrobactrum group</taxon>
        <taxon>Ochrobactrum</taxon>
    </lineage>
</organism>
<name>A0A2P9HR85_9HYPH</name>
<feature type="transmembrane region" description="Helical" evidence="2">
    <location>
        <begin position="30"/>
        <end position="49"/>
    </location>
</feature>
<accession>A0A2P9HR85</accession>
<evidence type="ECO:0000256" key="1">
    <source>
        <dbReference type="SAM" id="MobiDB-lite"/>
    </source>
</evidence>
<dbReference type="AlphaFoldDB" id="A0A2P9HR85"/>
<evidence type="ECO:0000313" key="3">
    <source>
        <dbReference type="EMBL" id="SPL66625.1"/>
    </source>
</evidence>
<feature type="region of interest" description="Disordered" evidence="1">
    <location>
        <begin position="67"/>
        <end position="98"/>
    </location>
</feature>
<keyword evidence="2" id="KW-0812">Transmembrane</keyword>
<reference evidence="4" key="1">
    <citation type="submission" date="2017-12" db="EMBL/GenBank/DDBJ databases">
        <authorList>
            <person name="Diaz M."/>
        </authorList>
    </citation>
    <scope>NUCLEOTIDE SEQUENCE [LARGE SCALE GENOMIC DNA]</scope>
    <source>
        <strain evidence="4">FI11154</strain>
    </source>
</reference>
<dbReference type="Proteomes" id="UP000246073">
    <property type="component" value="Unassembled WGS sequence"/>
</dbReference>
<evidence type="ECO:0000313" key="4">
    <source>
        <dbReference type="Proteomes" id="UP000246073"/>
    </source>
</evidence>